<dbReference type="InterPro" id="IPR001173">
    <property type="entry name" value="Glyco_trans_2-like"/>
</dbReference>
<dbReference type="OrthoDB" id="6307329at2"/>
<dbReference type="Gene3D" id="3.90.550.10">
    <property type="entry name" value="Spore Coat Polysaccharide Biosynthesis Protein SpsA, Chain A"/>
    <property type="match status" value="1"/>
</dbReference>
<dbReference type="Proteomes" id="UP000297407">
    <property type="component" value="Unassembled WGS sequence"/>
</dbReference>
<dbReference type="GO" id="GO:0016740">
    <property type="term" value="F:transferase activity"/>
    <property type="evidence" value="ECO:0007669"/>
    <property type="project" value="UniProtKB-KW"/>
</dbReference>
<name>A0A4Z0L7A0_9FLAO</name>
<reference evidence="2 3" key="1">
    <citation type="submission" date="2019-04" db="EMBL/GenBank/DDBJ databases">
        <title>Flavobacterium sp. strain DS2-A Genome sequencing and assembly.</title>
        <authorList>
            <person name="Kim I."/>
        </authorList>
    </citation>
    <scope>NUCLEOTIDE SEQUENCE [LARGE SCALE GENOMIC DNA]</scope>
    <source>
        <strain evidence="2 3">DS2-A</strain>
    </source>
</reference>
<feature type="domain" description="Glycosyltransferase 2-like" evidence="1">
    <location>
        <begin position="5"/>
        <end position="133"/>
    </location>
</feature>
<dbReference type="Pfam" id="PF00535">
    <property type="entry name" value="Glycos_transf_2"/>
    <property type="match status" value="1"/>
</dbReference>
<evidence type="ECO:0000313" key="3">
    <source>
        <dbReference type="Proteomes" id="UP000297407"/>
    </source>
</evidence>
<organism evidence="2 3">
    <name type="scientific">Flavobacterium humi</name>
    <dbReference type="NCBI Taxonomy" id="2562683"/>
    <lineage>
        <taxon>Bacteria</taxon>
        <taxon>Pseudomonadati</taxon>
        <taxon>Bacteroidota</taxon>
        <taxon>Flavobacteriia</taxon>
        <taxon>Flavobacteriales</taxon>
        <taxon>Flavobacteriaceae</taxon>
        <taxon>Flavobacterium</taxon>
    </lineage>
</organism>
<dbReference type="AlphaFoldDB" id="A0A4Z0L7A0"/>
<keyword evidence="3" id="KW-1185">Reference proteome</keyword>
<sequence length="314" mass="35979">MAFISVIIPLYNKENYIAQTIRSILDQDDKDYEIIIVDDCSTDKSFSIASSYQNEAIRLIRHTENKGLSAARNTGIRASGSAYVTFLDADDVWKPFFLSEIRSLIASFPEAGIYGTNYEEVYQNGLKLPIRKTTVALSGNQTGIIRDFYSANIQQPIYCYSSVAFKKIVFDVAGFFDETINFGEDIDFNIRANFSYTLAYSNRIGASYTVFSENQITTSSIANKTITDFDKYEHYKQTRPEVKKYLDFKRYTVAMQYKMAGEKEKYASMKSSISPGSLTFKQRILLQLPVFLTRMVKQFKQFLLRRGIKVTSYN</sequence>
<comment type="caution">
    <text evidence="2">The sequence shown here is derived from an EMBL/GenBank/DDBJ whole genome shotgun (WGS) entry which is preliminary data.</text>
</comment>
<proteinExistence type="predicted"/>
<evidence type="ECO:0000259" key="1">
    <source>
        <dbReference type="Pfam" id="PF00535"/>
    </source>
</evidence>
<dbReference type="RefSeq" id="WP_135526333.1">
    <property type="nucleotide sequence ID" value="NZ_SRLH01000004.1"/>
</dbReference>
<dbReference type="PANTHER" id="PTHR43685:SF2">
    <property type="entry name" value="GLYCOSYLTRANSFERASE 2-LIKE DOMAIN-CONTAINING PROTEIN"/>
    <property type="match status" value="1"/>
</dbReference>
<dbReference type="SUPFAM" id="SSF53448">
    <property type="entry name" value="Nucleotide-diphospho-sugar transferases"/>
    <property type="match status" value="1"/>
</dbReference>
<protein>
    <submittedName>
        <fullName evidence="2">Glycosyltransferase family 2 protein</fullName>
    </submittedName>
</protein>
<gene>
    <name evidence="2" type="ORF">E4635_09155</name>
</gene>
<keyword evidence="2" id="KW-0808">Transferase</keyword>
<evidence type="ECO:0000313" key="2">
    <source>
        <dbReference type="EMBL" id="TGD58163.1"/>
    </source>
</evidence>
<dbReference type="InterPro" id="IPR050834">
    <property type="entry name" value="Glycosyltransf_2"/>
</dbReference>
<dbReference type="EMBL" id="SRLH01000004">
    <property type="protein sequence ID" value="TGD58163.1"/>
    <property type="molecule type" value="Genomic_DNA"/>
</dbReference>
<dbReference type="CDD" id="cd00761">
    <property type="entry name" value="Glyco_tranf_GTA_type"/>
    <property type="match status" value="1"/>
</dbReference>
<dbReference type="InterPro" id="IPR029044">
    <property type="entry name" value="Nucleotide-diphossugar_trans"/>
</dbReference>
<dbReference type="PANTHER" id="PTHR43685">
    <property type="entry name" value="GLYCOSYLTRANSFERASE"/>
    <property type="match status" value="1"/>
</dbReference>
<accession>A0A4Z0L7A0</accession>